<evidence type="ECO:0000313" key="4">
    <source>
        <dbReference type="Proteomes" id="UP000472839"/>
    </source>
</evidence>
<evidence type="ECO:0000313" key="1">
    <source>
        <dbReference type="EMBL" id="KAB7886599.1"/>
    </source>
</evidence>
<accession>A0A6L4WQ59</accession>
<reference evidence="3 4" key="1">
    <citation type="submission" date="2019-10" db="EMBL/GenBank/DDBJ databases">
        <title>Poseidonibacter ostreae sp. nov., isolated from the gut of the Ostrea denselamellosa.</title>
        <authorList>
            <person name="Choi A."/>
        </authorList>
    </citation>
    <scope>NUCLEOTIDE SEQUENCE [LARGE SCALE GENOMIC DNA]</scope>
    <source>
        <strain evidence="1 4">SJOD-M-33</strain>
        <strain evidence="2 3">SJOD-M-5</strain>
    </source>
</reference>
<evidence type="ECO:0000313" key="3">
    <source>
        <dbReference type="Proteomes" id="UP000461010"/>
    </source>
</evidence>
<organism evidence="1 4">
    <name type="scientific">Poseidonibacter ostreae</name>
    <dbReference type="NCBI Taxonomy" id="2654171"/>
    <lineage>
        <taxon>Bacteria</taxon>
        <taxon>Pseudomonadati</taxon>
        <taxon>Campylobacterota</taxon>
        <taxon>Epsilonproteobacteria</taxon>
        <taxon>Campylobacterales</taxon>
        <taxon>Arcobacteraceae</taxon>
        <taxon>Poseidonibacter</taxon>
    </lineage>
</organism>
<comment type="caution">
    <text evidence="1">The sequence shown here is derived from an EMBL/GenBank/DDBJ whole genome shotgun (WGS) entry which is preliminary data.</text>
</comment>
<dbReference type="AlphaFoldDB" id="A0A6L4WQ59"/>
<name>A0A6L4WQ59_9BACT</name>
<gene>
    <name evidence="2" type="ORF">GBG18_11045</name>
    <name evidence="1" type="ORF">GBG19_12080</name>
</gene>
<proteinExistence type="predicted"/>
<dbReference type="EMBL" id="WFKJ01000035">
    <property type="protein sequence ID" value="KAB7889434.1"/>
    <property type="molecule type" value="Genomic_DNA"/>
</dbReference>
<dbReference type="Proteomes" id="UP000461010">
    <property type="component" value="Unassembled WGS sequence"/>
</dbReference>
<protein>
    <submittedName>
        <fullName evidence="1">Uncharacterized protein</fullName>
    </submittedName>
</protein>
<keyword evidence="3" id="KW-1185">Reference proteome</keyword>
<dbReference type="RefSeq" id="WP_152191087.1">
    <property type="nucleotide sequence ID" value="NZ_WFKI01000023.1"/>
</dbReference>
<evidence type="ECO:0000313" key="2">
    <source>
        <dbReference type="EMBL" id="KAB7889434.1"/>
    </source>
</evidence>
<dbReference type="EMBL" id="WFKK01000040">
    <property type="protein sequence ID" value="KAB7886599.1"/>
    <property type="molecule type" value="Genomic_DNA"/>
</dbReference>
<sequence length="180" mass="21305">MNKILPGILILVILFVTFAVFEEVNKFDPKQKRLQCQEKTITFEKIDFEHPIWETNNLIETNNFIIKSNIEYSKLMPSHLINILTVEQADETLNKVLNTYIKYDIPNDKKLLIDYYIYENDKEDKGKKGPKSKLYAGYLLFEFKLDNKLVYKIQTDYMNIDAKDIEERMDCAIKSFLSIK</sequence>
<dbReference type="Proteomes" id="UP000472839">
    <property type="component" value="Unassembled WGS sequence"/>
</dbReference>